<dbReference type="GO" id="GO:0006605">
    <property type="term" value="P:protein targeting"/>
    <property type="evidence" value="ECO:0007669"/>
    <property type="project" value="UniProtKB-UniRule"/>
</dbReference>
<dbReference type="GO" id="GO:0005886">
    <property type="term" value="C:plasma membrane"/>
    <property type="evidence" value="ECO:0007669"/>
    <property type="project" value="UniProtKB-SubCell"/>
</dbReference>
<evidence type="ECO:0000256" key="8">
    <source>
        <dbReference type="ARBA" id="ARBA00023010"/>
    </source>
</evidence>
<dbReference type="PROSITE" id="PS00756">
    <property type="entry name" value="SECY_2"/>
    <property type="match status" value="1"/>
</dbReference>
<evidence type="ECO:0000256" key="13">
    <source>
        <dbReference type="RuleBase" id="RU004349"/>
    </source>
</evidence>
<keyword evidence="4 10" id="KW-1003">Cell membrane</keyword>
<dbReference type="GO" id="GO:0012505">
    <property type="term" value="C:endomembrane system"/>
    <property type="evidence" value="ECO:0007669"/>
    <property type="project" value="UniProtKB-SubCell"/>
</dbReference>
<dbReference type="InterPro" id="IPR023201">
    <property type="entry name" value="SecY_dom_sf"/>
</dbReference>
<dbReference type="SUPFAM" id="SSF103491">
    <property type="entry name" value="Preprotein translocase SecY subunit"/>
    <property type="match status" value="1"/>
</dbReference>
<dbReference type="EMBL" id="KF900476">
    <property type="protein sequence ID" value="AIE96314.1"/>
    <property type="molecule type" value="Genomic_DNA"/>
</dbReference>
<evidence type="ECO:0000256" key="7">
    <source>
        <dbReference type="ARBA" id="ARBA00022989"/>
    </source>
</evidence>
<feature type="transmembrane region" description="Helical" evidence="10">
    <location>
        <begin position="150"/>
        <end position="168"/>
    </location>
</feature>
<dbReference type="InterPro" id="IPR030659">
    <property type="entry name" value="SecY_CS"/>
</dbReference>
<keyword evidence="6 10" id="KW-0653">Protein transport</keyword>
<keyword evidence="7 10" id="KW-1133">Transmembrane helix</keyword>
<dbReference type="NCBIfam" id="NF006341">
    <property type="entry name" value="PRK08568.1-5"/>
    <property type="match status" value="1"/>
</dbReference>
<dbReference type="InterPro" id="IPR026593">
    <property type="entry name" value="SecY"/>
</dbReference>
<keyword evidence="9 10" id="KW-0472">Membrane</keyword>
<evidence type="ECO:0000256" key="9">
    <source>
        <dbReference type="ARBA" id="ARBA00023136"/>
    </source>
</evidence>
<feature type="transmembrane region" description="Helical" evidence="10">
    <location>
        <begin position="175"/>
        <end position="199"/>
    </location>
</feature>
<proteinExistence type="inferred from homology"/>
<dbReference type="Gene3D" id="1.10.3370.10">
    <property type="entry name" value="SecY subunit domain"/>
    <property type="match status" value="1"/>
</dbReference>
<dbReference type="AlphaFoldDB" id="A0A075FYQ2"/>
<evidence type="ECO:0000256" key="6">
    <source>
        <dbReference type="ARBA" id="ARBA00022927"/>
    </source>
</evidence>
<evidence type="ECO:0000256" key="2">
    <source>
        <dbReference type="ARBA" id="ARBA00005751"/>
    </source>
</evidence>
<dbReference type="InterPro" id="IPR002208">
    <property type="entry name" value="SecY/SEC61-alpha"/>
</dbReference>
<feature type="transmembrane region" description="Helical" evidence="10">
    <location>
        <begin position="435"/>
        <end position="456"/>
    </location>
</feature>
<feature type="transmembrane region" description="Helical" evidence="10">
    <location>
        <begin position="119"/>
        <end position="138"/>
    </location>
</feature>
<comment type="subcellular location">
    <subcellularLocation>
        <location evidence="10">Cell membrane</location>
        <topology evidence="10">Multi-pass membrane protein</topology>
    </subcellularLocation>
    <subcellularLocation>
        <location evidence="1">Endomembrane system</location>
        <topology evidence="1">Multi-pass membrane protein</topology>
    </subcellularLocation>
    <subcellularLocation>
        <location evidence="12">Membrane</location>
        <topology evidence="12">Multi-pass membrane protein</topology>
    </subcellularLocation>
</comment>
<feature type="transmembrane region" description="Helical" evidence="10">
    <location>
        <begin position="37"/>
        <end position="60"/>
    </location>
</feature>
<feature type="transmembrane region" description="Helical" evidence="10">
    <location>
        <begin position="357"/>
        <end position="376"/>
    </location>
</feature>
<name>A0A075FYQ2_9ARCH</name>
<evidence type="ECO:0000256" key="10">
    <source>
        <dbReference type="HAMAP-Rule" id="MF_01465"/>
    </source>
</evidence>
<reference evidence="15" key="1">
    <citation type="journal article" date="2014" name="Genome Biol. Evol.">
        <title>Pangenome evidence for extensive interdomain horizontal transfer affecting lineage core and shell genes in uncultured planktonic thaumarchaeota and euryarchaeota.</title>
        <authorList>
            <person name="Deschamps P."/>
            <person name="Zivanovic Y."/>
            <person name="Moreira D."/>
            <person name="Rodriguez-Valera F."/>
            <person name="Lopez-Garcia P."/>
        </authorList>
    </citation>
    <scope>NUCLEOTIDE SEQUENCE</scope>
</reference>
<sequence>MAEGTLTDYIRKIVAKAEPYLPQVPKPKRKIPLQQKLLWCGACVVIYMVMGQTPLFGATAPEFDFLAFARVIFASQQGSLVELGIGPIVTAGLLMQLLRGSDILKFDFKRPEERGIFQTATKMLTYFVIVIESAVYGWAVYGPNISEPSVLGILVGQLMAASIIVMFMDELIQKGWGLGSGISLFIACGVSQQILWSLFSPLPAGDGGSIGIFPFIIQNFTSGMGDFADVFFRSNQLPSIFGLLLTVGVLLILIYTQGMKVEIPIVSTKYRGFAATYPIKLMYVSNIPVILASALTANALFIGQMLWSQLNPRNASPLFNILAQYDPTSPGTPIGGIVYYITPPRGLDILALDPTRGVLYVLFMIGIVCVFGKLWVELGGLSSKKAAQNLLDADVVIPGFRRSNKPVEMLLNKYIPSVTILGSVILGLIAGVSDILGVFGSGIGILLTVDILINYYNQLVREKVEMVMPRLGAWLGR</sequence>
<comment type="function">
    <text evidence="10 11">The central subunit of the protein translocation channel SecYEG. Consists of two halves formed by TMs 1-5 and 6-10. These two domains form a lateral gate at the front which open onto the bilayer between TMs 2 and 7, and are clamped together by SecE at the back. The channel is closed by both a pore ring composed of hydrophobic SecY resides and a short helix (helix 2A) on the extracellular side of the membrane which forms a plug. The plug probably moves laterally to allow the channel to open. The ring and the pore may move independently.</text>
</comment>
<protein>
    <recommendedName>
        <fullName evidence="10 11">Protein translocase subunit SecY</fullName>
    </recommendedName>
    <alternativeName>
        <fullName evidence="10">Protein transport protein SEC61 subunit alpha homolog</fullName>
    </alternativeName>
</protein>
<evidence type="ECO:0000259" key="14">
    <source>
        <dbReference type="Pfam" id="PF10559"/>
    </source>
</evidence>
<dbReference type="NCBIfam" id="TIGR00967">
    <property type="entry name" value="3a0501s007"/>
    <property type="match status" value="1"/>
</dbReference>
<evidence type="ECO:0000256" key="3">
    <source>
        <dbReference type="ARBA" id="ARBA00022448"/>
    </source>
</evidence>
<gene>
    <name evidence="15" type="primary">SEC61A</name>
    <name evidence="10" type="synonym">secY</name>
</gene>
<evidence type="ECO:0000313" key="15">
    <source>
        <dbReference type="EMBL" id="AIE96314.1"/>
    </source>
</evidence>
<dbReference type="GO" id="GO:0065002">
    <property type="term" value="P:intracellular protein transmembrane transport"/>
    <property type="evidence" value="ECO:0007669"/>
    <property type="project" value="UniProtKB-UniRule"/>
</dbReference>
<feature type="transmembrane region" description="Helical" evidence="10">
    <location>
        <begin position="287"/>
        <end position="307"/>
    </location>
</feature>
<feature type="transmembrane region" description="Helical" evidence="10">
    <location>
        <begin position="237"/>
        <end position="255"/>
    </location>
</feature>
<keyword evidence="3 10" id="KW-0813">Transport</keyword>
<evidence type="ECO:0000256" key="11">
    <source>
        <dbReference type="RuleBase" id="RU000537"/>
    </source>
</evidence>
<keyword evidence="8 10" id="KW-0811">Translocation</keyword>
<dbReference type="HAMAP" id="MF_01465">
    <property type="entry name" value="SecY"/>
    <property type="match status" value="1"/>
</dbReference>
<evidence type="ECO:0000256" key="5">
    <source>
        <dbReference type="ARBA" id="ARBA00022692"/>
    </source>
</evidence>
<dbReference type="PIRSF" id="PIRSF004557">
    <property type="entry name" value="SecY"/>
    <property type="match status" value="1"/>
</dbReference>
<comment type="subunit">
    <text evidence="10">Component of the Sec protein translocase complex. Heterotrimer consisting of alpha (SecY), beta (SecG) and gamma (SecE) subunits. The heterotrimers can form oligomers, although 1 heterotrimer is thought to be able to translocate proteins. Interacts with the ribosome. May interact with SecDF, and other proteins may be involved.</text>
</comment>
<dbReference type="InterPro" id="IPR019561">
    <property type="entry name" value="Translocon_Sec61/SecY_plug_dom"/>
</dbReference>
<organism evidence="15">
    <name type="scientific">uncultured marine thaumarchaeote AD1000_77_H06</name>
    <dbReference type="NCBI Taxonomy" id="1455940"/>
    <lineage>
        <taxon>Archaea</taxon>
        <taxon>Nitrososphaerota</taxon>
        <taxon>environmental samples</taxon>
    </lineage>
</organism>
<feature type="domain" description="Translocon Sec61/SecY plug" evidence="14">
    <location>
        <begin position="45"/>
        <end position="78"/>
    </location>
</feature>
<evidence type="ECO:0000256" key="4">
    <source>
        <dbReference type="ARBA" id="ARBA00022475"/>
    </source>
</evidence>
<comment type="similarity">
    <text evidence="2 10 13">Belongs to the SecY/SEC61-alpha family.</text>
</comment>
<dbReference type="Pfam" id="PF10559">
    <property type="entry name" value="Plug_translocon"/>
    <property type="match status" value="1"/>
</dbReference>
<dbReference type="PANTHER" id="PTHR10906">
    <property type="entry name" value="SECY/SEC61-ALPHA FAMILY MEMBER"/>
    <property type="match status" value="1"/>
</dbReference>
<keyword evidence="5 10" id="KW-0812">Transmembrane</keyword>
<dbReference type="PROSITE" id="PS00755">
    <property type="entry name" value="SECY_1"/>
    <property type="match status" value="1"/>
</dbReference>
<evidence type="ECO:0000256" key="12">
    <source>
        <dbReference type="RuleBase" id="RU003484"/>
    </source>
</evidence>
<feature type="transmembrane region" description="Helical" evidence="10">
    <location>
        <begin position="80"/>
        <end position="98"/>
    </location>
</feature>
<evidence type="ECO:0000256" key="1">
    <source>
        <dbReference type="ARBA" id="ARBA00004127"/>
    </source>
</evidence>
<dbReference type="PRINTS" id="PR00303">
    <property type="entry name" value="SECYTRNLCASE"/>
</dbReference>
<accession>A0A075FYQ2</accession>
<feature type="transmembrane region" description="Helical" evidence="10">
    <location>
        <begin position="410"/>
        <end position="429"/>
    </location>
</feature>
<dbReference type="Pfam" id="PF00344">
    <property type="entry name" value="SecY"/>
    <property type="match status" value="1"/>
</dbReference>